<comment type="caution">
    <text evidence="2">The sequence shown here is derived from an EMBL/GenBank/DDBJ whole genome shotgun (WGS) entry which is preliminary data.</text>
</comment>
<evidence type="ECO:0000256" key="1">
    <source>
        <dbReference type="SAM" id="Phobius"/>
    </source>
</evidence>
<dbReference type="RefSeq" id="WP_003080813.1">
    <property type="nucleotide sequence ID" value="NZ_AEUW02000001.1"/>
</dbReference>
<feature type="transmembrane region" description="Helical" evidence="1">
    <location>
        <begin position="81"/>
        <end position="103"/>
    </location>
</feature>
<proteinExistence type="predicted"/>
<evidence type="ECO:0000313" key="3">
    <source>
        <dbReference type="Proteomes" id="UP000003573"/>
    </source>
</evidence>
<dbReference type="AlphaFoldDB" id="G5JVS0"/>
<keyword evidence="1" id="KW-0472">Membrane</keyword>
<dbReference type="STRING" id="764298.STRMA_0926"/>
<gene>
    <name evidence="2" type="ORF">STRMA_0926</name>
</gene>
<protein>
    <submittedName>
        <fullName evidence="2">Uncharacterized protein</fullName>
    </submittedName>
</protein>
<keyword evidence="3" id="KW-1185">Reference proteome</keyword>
<evidence type="ECO:0000313" key="2">
    <source>
        <dbReference type="EMBL" id="EHJ52601.1"/>
    </source>
</evidence>
<name>G5JVS0_9STRE</name>
<reference evidence="2 3" key="1">
    <citation type="journal article" date="2014" name="Int. J. Syst. Evol. Microbiol.">
        <title>Phylogenomics and the dynamic genome evolution of the genus Streptococcus.</title>
        <authorList>
            <consortium name="The Broad Institute Genome Sequencing Platform"/>
            <person name="Richards V.P."/>
            <person name="Palmer S.R."/>
            <person name="Pavinski Bitar P.D."/>
            <person name="Qin X."/>
            <person name="Weinstock G.M."/>
            <person name="Highlander S.K."/>
            <person name="Town C.D."/>
            <person name="Burne R.A."/>
            <person name="Stanhope M.J."/>
        </authorList>
    </citation>
    <scope>NUCLEOTIDE SEQUENCE [LARGE SCALE GENOMIC DNA]</scope>
    <source>
        <strain evidence="2 3">NCTC 11558</strain>
    </source>
</reference>
<keyword evidence="1" id="KW-1133">Transmembrane helix</keyword>
<dbReference type="EMBL" id="AEUW02000001">
    <property type="protein sequence ID" value="EHJ52601.1"/>
    <property type="molecule type" value="Genomic_DNA"/>
</dbReference>
<sequence length="188" mass="21740">MVTDKDDNKTVKEVYHVDSRKADNPVRKGDTVVEGQYKVKDNTNIKEKQFRRNENILASFFMLSYFWLLICLYSWDGGTIIFISIFTFGLPLLYYGFPFLSIIMLTNNKLTISIGYLSSLTAIFYLIFALSNFPLKQITDEAGHTATLTYWHSFSVILSIIVFLLIATLLFLYKIFQGRCPWKNGKSH</sequence>
<feature type="transmembrane region" description="Helical" evidence="1">
    <location>
        <begin position="110"/>
        <end position="130"/>
    </location>
</feature>
<dbReference type="Proteomes" id="UP000003573">
    <property type="component" value="Unassembled WGS sequence"/>
</dbReference>
<feature type="transmembrane region" description="Helical" evidence="1">
    <location>
        <begin position="56"/>
        <end position="75"/>
    </location>
</feature>
<feature type="transmembrane region" description="Helical" evidence="1">
    <location>
        <begin position="150"/>
        <end position="173"/>
    </location>
</feature>
<organism evidence="2 3">
    <name type="scientific">Streptococcus macacae NCTC 11558</name>
    <dbReference type="NCBI Taxonomy" id="764298"/>
    <lineage>
        <taxon>Bacteria</taxon>
        <taxon>Bacillati</taxon>
        <taxon>Bacillota</taxon>
        <taxon>Bacilli</taxon>
        <taxon>Lactobacillales</taxon>
        <taxon>Streptococcaceae</taxon>
        <taxon>Streptococcus</taxon>
    </lineage>
</organism>
<keyword evidence="1" id="KW-0812">Transmembrane</keyword>
<accession>G5JVS0</accession>